<evidence type="ECO:0008006" key="10">
    <source>
        <dbReference type="Google" id="ProtNLM"/>
    </source>
</evidence>
<gene>
    <name evidence="8" type="ordered locus">AALP_Aa5g175300</name>
</gene>
<dbReference type="Proteomes" id="UP000029120">
    <property type="component" value="Chromosome 5"/>
</dbReference>
<dbReference type="eggNOG" id="KOG2991">
    <property type="taxonomic scope" value="Eukaryota"/>
</dbReference>
<dbReference type="EMBL" id="CM002873">
    <property type="protein sequence ID" value="KFK34663.1"/>
    <property type="molecule type" value="Genomic_DNA"/>
</dbReference>
<feature type="coiled-coil region" evidence="6">
    <location>
        <begin position="60"/>
        <end position="136"/>
    </location>
</feature>
<comment type="subcellular location">
    <subcellularLocation>
        <location evidence="1">Nucleus</location>
    </subcellularLocation>
</comment>
<feature type="region of interest" description="Disordered" evidence="7">
    <location>
        <begin position="1"/>
        <end position="40"/>
    </location>
</feature>
<sequence length="248" mass="27135">MEDGDNPAPNAPIASGSKRSFGDLEDDENDGSGSKKVCTKVDKADPEVAAALILSFQESLQKCKDDIASCQNELESAKTELESAKAEVNKWKSAFEKESFVPARTSPEPGFVVDYVEKLRSSETSLKEQLEIAQMKLAIRDLKSQLKPASVQEVEVEKGRCLRVVTLPDNGESSSSPAFISIQDLMDELQAANTLIAELREVQAVDLAEMRKTQAKHTEFIEYYGNIAKLALEKKSKLGSSTRTGGRC</sequence>
<dbReference type="GO" id="GO:0006397">
    <property type="term" value="P:mRNA processing"/>
    <property type="evidence" value="ECO:0007669"/>
    <property type="project" value="UniProtKB-KW"/>
</dbReference>
<accession>A0A087GXR1</accession>
<reference evidence="9" key="1">
    <citation type="journal article" date="2015" name="Nat. Plants">
        <title>Genome expansion of Arabis alpina linked with retrotransposition and reduced symmetric DNA methylation.</title>
        <authorList>
            <person name="Willing E.M."/>
            <person name="Rawat V."/>
            <person name="Mandakova T."/>
            <person name="Maumus F."/>
            <person name="James G.V."/>
            <person name="Nordstroem K.J."/>
            <person name="Becker C."/>
            <person name="Warthmann N."/>
            <person name="Chica C."/>
            <person name="Szarzynska B."/>
            <person name="Zytnicki M."/>
            <person name="Albani M.C."/>
            <person name="Kiefer C."/>
            <person name="Bergonzi S."/>
            <person name="Castaings L."/>
            <person name="Mateos J.L."/>
            <person name="Berns M.C."/>
            <person name="Bujdoso N."/>
            <person name="Piofczyk T."/>
            <person name="de Lorenzo L."/>
            <person name="Barrero-Sicilia C."/>
            <person name="Mateos I."/>
            <person name="Piednoel M."/>
            <person name="Hagmann J."/>
            <person name="Chen-Min-Tao R."/>
            <person name="Iglesias-Fernandez R."/>
            <person name="Schuster S.C."/>
            <person name="Alonso-Blanco C."/>
            <person name="Roudier F."/>
            <person name="Carbonero P."/>
            <person name="Paz-Ares J."/>
            <person name="Davis S.J."/>
            <person name="Pecinka A."/>
            <person name="Quesneville H."/>
            <person name="Colot V."/>
            <person name="Lysak M.A."/>
            <person name="Weigel D."/>
            <person name="Coupland G."/>
            <person name="Schneeberger K."/>
        </authorList>
    </citation>
    <scope>NUCLEOTIDE SEQUENCE [LARGE SCALE GENOMIC DNA]</scope>
    <source>
        <strain evidence="9">cv. Pajares</strain>
    </source>
</reference>
<evidence type="ECO:0000256" key="6">
    <source>
        <dbReference type="SAM" id="Coils"/>
    </source>
</evidence>
<evidence type="ECO:0000256" key="4">
    <source>
        <dbReference type="ARBA" id="ARBA00023187"/>
    </source>
</evidence>
<protein>
    <recommendedName>
        <fullName evidence="10">FKBP12-interacting protein of 37 kDa</fullName>
    </recommendedName>
</protein>
<evidence type="ECO:0000256" key="3">
    <source>
        <dbReference type="ARBA" id="ARBA00022664"/>
    </source>
</evidence>
<dbReference type="PANTHER" id="PTHR15217">
    <property type="entry name" value="WILMS' TUMOR 1-ASSOCIATING PROTEIN"/>
    <property type="match status" value="1"/>
</dbReference>
<keyword evidence="4" id="KW-0508">mRNA splicing</keyword>
<evidence type="ECO:0000313" key="8">
    <source>
        <dbReference type="EMBL" id="KFK34663.1"/>
    </source>
</evidence>
<dbReference type="InterPro" id="IPR033757">
    <property type="entry name" value="WTAP"/>
</dbReference>
<dbReference type="PANTHER" id="PTHR15217:SF4">
    <property type="entry name" value="FKBP12-INTERACTING PROTEIN OF 37 KDA"/>
    <property type="match status" value="1"/>
</dbReference>
<dbReference type="GO" id="GO:0016556">
    <property type="term" value="P:mRNA modification"/>
    <property type="evidence" value="ECO:0007669"/>
    <property type="project" value="InterPro"/>
</dbReference>
<evidence type="ECO:0000256" key="1">
    <source>
        <dbReference type="ARBA" id="ARBA00004123"/>
    </source>
</evidence>
<comment type="similarity">
    <text evidence="2">Belongs to the fl(2)d family.</text>
</comment>
<dbReference type="GO" id="GO:0000381">
    <property type="term" value="P:regulation of alternative mRNA splicing, via spliceosome"/>
    <property type="evidence" value="ECO:0007669"/>
    <property type="project" value="InterPro"/>
</dbReference>
<dbReference type="OrthoDB" id="1094456at2759"/>
<name>A0A087GXR1_ARAAL</name>
<evidence type="ECO:0000313" key="9">
    <source>
        <dbReference type="Proteomes" id="UP000029120"/>
    </source>
</evidence>
<dbReference type="AlphaFoldDB" id="A0A087GXR1"/>
<proteinExistence type="inferred from homology"/>
<evidence type="ECO:0000256" key="2">
    <source>
        <dbReference type="ARBA" id="ARBA00010313"/>
    </source>
</evidence>
<keyword evidence="5" id="KW-0539">Nucleus</keyword>
<dbReference type="Gramene" id="KFK34663">
    <property type="protein sequence ID" value="KFK34663"/>
    <property type="gene ID" value="AALP_AA5G175300"/>
</dbReference>
<keyword evidence="6" id="KW-0175">Coiled coil</keyword>
<dbReference type="GO" id="GO:0008380">
    <property type="term" value="P:RNA splicing"/>
    <property type="evidence" value="ECO:0007669"/>
    <property type="project" value="UniProtKB-KW"/>
</dbReference>
<evidence type="ECO:0000256" key="5">
    <source>
        <dbReference type="ARBA" id="ARBA00023242"/>
    </source>
</evidence>
<keyword evidence="3" id="KW-0507">mRNA processing</keyword>
<organism evidence="8 9">
    <name type="scientific">Arabis alpina</name>
    <name type="common">Alpine rock-cress</name>
    <dbReference type="NCBI Taxonomy" id="50452"/>
    <lineage>
        <taxon>Eukaryota</taxon>
        <taxon>Viridiplantae</taxon>
        <taxon>Streptophyta</taxon>
        <taxon>Embryophyta</taxon>
        <taxon>Tracheophyta</taxon>
        <taxon>Spermatophyta</taxon>
        <taxon>Magnoliopsida</taxon>
        <taxon>eudicotyledons</taxon>
        <taxon>Gunneridae</taxon>
        <taxon>Pentapetalae</taxon>
        <taxon>rosids</taxon>
        <taxon>malvids</taxon>
        <taxon>Brassicales</taxon>
        <taxon>Brassicaceae</taxon>
        <taxon>Arabideae</taxon>
        <taxon>Arabis</taxon>
    </lineage>
</organism>
<evidence type="ECO:0000256" key="7">
    <source>
        <dbReference type="SAM" id="MobiDB-lite"/>
    </source>
</evidence>
<dbReference type="OMA" id="WNSAFKE"/>
<keyword evidence="9" id="KW-1185">Reference proteome</keyword>
<dbReference type="GO" id="GO:0005634">
    <property type="term" value="C:nucleus"/>
    <property type="evidence" value="ECO:0007669"/>
    <property type="project" value="UniProtKB-SubCell"/>
</dbReference>